<keyword evidence="2" id="KW-1185">Reference proteome</keyword>
<dbReference type="InParanoid" id="A0A7E5WTM0"/>
<sequence length="202" mass="22551">MGIVNSKDFISRRKVDEATSNSSLSNLRYVITEKPKWKVFKKKEVVPIPQYRPVKGCPCGNDGPCKQKVTPKGVTIHYPQKKRKFGSFVPDRRYKPPKVQKSYLSSPRTTVNKVKVVRPKKFPTWRLDKISINNSPFSRTSTSATAPGDNADPKMCDGVRVSTHVTTPTKGRPDTQGNNDIPSGLSISLRTKPKLQQNLAAT</sequence>
<gene>
    <name evidence="3" type="primary">LOC113505153</name>
</gene>
<organism evidence="2 3">
    <name type="scientific">Trichoplusia ni</name>
    <name type="common">Cabbage looper</name>
    <dbReference type="NCBI Taxonomy" id="7111"/>
    <lineage>
        <taxon>Eukaryota</taxon>
        <taxon>Metazoa</taxon>
        <taxon>Ecdysozoa</taxon>
        <taxon>Arthropoda</taxon>
        <taxon>Hexapoda</taxon>
        <taxon>Insecta</taxon>
        <taxon>Pterygota</taxon>
        <taxon>Neoptera</taxon>
        <taxon>Endopterygota</taxon>
        <taxon>Lepidoptera</taxon>
        <taxon>Glossata</taxon>
        <taxon>Ditrysia</taxon>
        <taxon>Noctuoidea</taxon>
        <taxon>Noctuidae</taxon>
        <taxon>Plusiinae</taxon>
        <taxon>Trichoplusia</taxon>
    </lineage>
</organism>
<feature type="compositionally biased region" description="Polar residues" evidence="1">
    <location>
        <begin position="135"/>
        <end position="145"/>
    </location>
</feature>
<dbReference type="KEGG" id="tnl:113505153"/>
<dbReference type="AlphaFoldDB" id="A0A7E5WTM0"/>
<protein>
    <submittedName>
        <fullName evidence="3">Uncharacterized protein LOC113505153</fullName>
    </submittedName>
</protein>
<accession>A0A7E5WTM0</accession>
<feature type="region of interest" description="Disordered" evidence="1">
    <location>
        <begin position="135"/>
        <end position="202"/>
    </location>
</feature>
<dbReference type="RefSeq" id="XP_026743516.1">
    <property type="nucleotide sequence ID" value="XM_026887715.1"/>
</dbReference>
<evidence type="ECO:0000256" key="1">
    <source>
        <dbReference type="SAM" id="MobiDB-lite"/>
    </source>
</evidence>
<evidence type="ECO:0000313" key="2">
    <source>
        <dbReference type="Proteomes" id="UP000322000"/>
    </source>
</evidence>
<dbReference type="Proteomes" id="UP000322000">
    <property type="component" value="Chromosome 24"/>
</dbReference>
<dbReference type="OrthoDB" id="7217028at2759"/>
<proteinExistence type="predicted"/>
<name>A0A7E5WTM0_TRINI</name>
<evidence type="ECO:0000313" key="3">
    <source>
        <dbReference type="RefSeq" id="XP_026743516.1"/>
    </source>
</evidence>
<reference evidence="3" key="1">
    <citation type="submission" date="2025-08" db="UniProtKB">
        <authorList>
            <consortium name="RefSeq"/>
        </authorList>
    </citation>
    <scope>IDENTIFICATION</scope>
</reference>
<dbReference type="GeneID" id="113505153"/>
<feature type="compositionally biased region" description="Polar residues" evidence="1">
    <location>
        <begin position="163"/>
        <end position="202"/>
    </location>
</feature>